<dbReference type="HOGENOM" id="CLU_2498098_0_0_1"/>
<sequence>MSTSSISSHDSNSLPRTLTQAQKETYAAEKLTNFRWVAKVLATHSSYTLTPKDLADERLFSELAELGQFTELANTNVVPVDFLFKN</sequence>
<name>A0A0D0BN72_9AGAR</name>
<protein>
    <submittedName>
        <fullName evidence="1">Uncharacterized protein</fullName>
    </submittedName>
</protein>
<dbReference type="Proteomes" id="UP000053593">
    <property type="component" value="Unassembled WGS sequence"/>
</dbReference>
<dbReference type="AlphaFoldDB" id="A0A0D0BN72"/>
<dbReference type="EMBL" id="KN834798">
    <property type="protein sequence ID" value="KIK56416.1"/>
    <property type="molecule type" value="Genomic_DNA"/>
</dbReference>
<keyword evidence="2" id="KW-1185">Reference proteome</keyword>
<reference evidence="1 2" key="1">
    <citation type="submission" date="2014-04" db="EMBL/GenBank/DDBJ databases">
        <title>Evolutionary Origins and Diversification of the Mycorrhizal Mutualists.</title>
        <authorList>
            <consortium name="DOE Joint Genome Institute"/>
            <consortium name="Mycorrhizal Genomics Consortium"/>
            <person name="Kohler A."/>
            <person name="Kuo A."/>
            <person name="Nagy L.G."/>
            <person name="Floudas D."/>
            <person name="Copeland A."/>
            <person name="Barry K.W."/>
            <person name="Cichocki N."/>
            <person name="Veneault-Fourrey C."/>
            <person name="LaButti K."/>
            <person name="Lindquist E.A."/>
            <person name="Lipzen A."/>
            <person name="Lundell T."/>
            <person name="Morin E."/>
            <person name="Murat C."/>
            <person name="Riley R."/>
            <person name="Ohm R."/>
            <person name="Sun H."/>
            <person name="Tunlid A."/>
            <person name="Henrissat B."/>
            <person name="Grigoriev I.V."/>
            <person name="Hibbett D.S."/>
            <person name="Martin F."/>
        </authorList>
    </citation>
    <scope>NUCLEOTIDE SEQUENCE [LARGE SCALE GENOMIC DNA]</scope>
    <source>
        <strain evidence="1 2">FD-317 M1</strain>
    </source>
</reference>
<dbReference type="OrthoDB" id="426718at2759"/>
<proteinExistence type="predicted"/>
<organism evidence="1 2">
    <name type="scientific">Collybiopsis luxurians FD-317 M1</name>
    <dbReference type="NCBI Taxonomy" id="944289"/>
    <lineage>
        <taxon>Eukaryota</taxon>
        <taxon>Fungi</taxon>
        <taxon>Dikarya</taxon>
        <taxon>Basidiomycota</taxon>
        <taxon>Agaricomycotina</taxon>
        <taxon>Agaricomycetes</taxon>
        <taxon>Agaricomycetidae</taxon>
        <taxon>Agaricales</taxon>
        <taxon>Marasmiineae</taxon>
        <taxon>Omphalotaceae</taxon>
        <taxon>Collybiopsis</taxon>
        <taxon>Collybiopsis luxurians</taxon>
    </lineage>
</organism>
<evidence type="ECO:0000313" key="2">
    <source>
        <dbReference type="Proteomes" id="UP000053593"/>
    </source>
</evidence>
<accession>A0A0D0BN72</accession>
<evidence type="ECO:0000313" key="1">
    <source>
        <dbReference type="EMBL" id="KIK56416.1"/>
    </source>
</evidence>
<gene>
    <name evidence="1" type="ORF">GYMLUDRAFT_47174</name>
</gene>